<keyword evidence="3" id="KW-0285">Flavoprotein</keyword>
<dbReference type="InterPro" id="IPR007867">
    <property type="entry name" value="GMC_OxRtase_C"/>
</dbReference>
<evidence type="ECO:0000256" key="2">
    <source>
        <dbReference type="PIRSR" id="PIRSR000137-2"/>
    </source>
</evidence>
<dbReference type="InterPro" id="IPR036188">
    <property type="entry name" value="FAD/NAD-bd_sf"/>
</dbReference>
<organism evidence="6 7">
    <name type="scientific">Psylliodes chrysocephalus</name>
    <dbReference type="NCBI Taxonomy" id="3402493"/>
    <lineage>
        <taxon>Eukaryota</taxon>
        <taxon>Metazoa</taxon>
        <taxon>Ecdysozoa</taxon>
        <taxon>Arthropoda</taxon>
        <taxon>Hexapoda</taxon>
        <taxon>Insecta</taxon>
        <taxon>Pterygota</taxon>
        <taxon>Neoptera</taxon>
        <taxon>Endopterygota</taxon>
        <taxon>Coleoptera</taxon>
        <taxon>Polyphaga</taxon>
        <taxon>Cucujiformia</taxon>
        <taxon>Chrysomeloidea</taxon>
        <taxon>Chrysomelidae</taxon>
        <taxon>Galerucinae</taxon>
        <taxon>Alticini</taxon>
        <taxon>Psylliodes</taxon>
    </lineage>
</organism>
<dbReference type="InterPro" id="IPR012132">
    <property type="entry name" value="GMC_OxRdtase"/>
</dbReference>
<protein>
    <recommendedName>
        <fullName evidence="4 5">Glucose-methanol-choline oxidoreductase N-terminal domain-containing protein</fullName>
    </recommendedName>
</protein>
<evidence type="ECO:0000313" key="7">
    <source>
        <dbReference type="Proteomes" id="UP001153636"/>
    </source>
</evidence>
<sequence length="608" mass="66343">MECGCEAQNYGPYLADNCGAGNFIVFMGLIDAIIRNTCDVSAICDRVIPRTRPDLAYDYIVIGGGSGGSAVGGRLAEDKHRTTLLLEAGIDEPEAYQVPAFMLAYHSDPIVDWNFQTTGEPVGCQSTNGRCKWPTAKMLGGGSSVNGMMFTTGTKPDFDNRWQGAGIDGWSHDDVLPFIKKAEGNLQYDKYDPNYHGKNGPMIVSDQYNVPDFAHAVMQGAAEAGFPISEDLNGYNHTGFAIPQSFILNGSRVSMAKAYLRPHRNDKNLHIMLNSTVTKILINQESKTAIGVEFVYNNVTYRVKAKNEVILAAGTMNSPKILLQSGVGPKDALDAVGIKQIHDLPGVGHNLTNHVAFAMVHNINAAPDLLDTVTFETVQQYLDTRSGPLANPGLPVTSRLPSTVTDASDPDIQLFFTVTSHQCSSTGESGLPFDPTNPKAVKTLSISAVCLQPKSRGRITLKSNDPFEPPIMVGNYLTVKDDEDRLIDGIRLVQKLVASPTLKDKWGLEYKNTTHGDCGDKYTFDSDDYWRCAIRWKTDPENHQSSTLRMGPEGDMWTVTNNKLQVVGIKNLRVADASAMPVVPSSNTNSAIVMVAERAADFIRSRWG</sequence>
<dbReference type="SUPFAM" id="SSF51905">
    <property type="entry name" value="FAD/NAD(P)-binding domain"/>
    <property type="match status" value="1"/>
</dbReference>
<evidence type="ECO:0000256" key="3">
    <source>
        <dbReference type="RuleBase" id="RU003968"/>
    </source>
</evidence>
<dbReference type="PANTHER" id="PTHR11552:SF217">
    <property type="entry name" value="GLUCOSE DEHYDROGENASE [FAD, QUINONE]"/>
    <property type="match status" value="1"/>
</dbReference>
<keyword evidence="7" id="KW-1185">Reference proteome</keyword>
<dbReference type="EMBL" id="OV651817">
    <property type="protein sequence ID" value="CAH1110465.1"/>
    <property type="molecule type" value="Genomic_DNA"/>
</dbReference>
<dbReference type="AlphaFoldDB" id="A0A9P0GI01"/>
<proteinExistence type="inferred from homology"/>
<evidence type="ECO:0000259" key="4">
    <source>
        <dbReference type="PROSITE" id="PS00623"/>
    </source>
</evidence>
<name>A0A9P0GI01_9CUCU</name>
<comment type="similarity">
    <text evidence="1 3">Belongs to the GMC oxidoreductase family.</text>
</comment>
<dbReference type="PANTHER" id="PTHR11552">
    <property type="entry name" value="GLUCOSE-METHANOL-CHOLINE GMC OXIDOREDUCTASE"/>
    <property type="match status" value="1"/>
</dbReference>
<comment type="cofactor">
    <cofactor evidence="2">
        <name>FAD</name>
        <dbReference type="ChEBI" id="CHEBI:57692"/>
    </cofactor>
</comment>
<dbReference type="InterPro" id="IPR000172">
    <property type="entry name" value="GMC_OxRdtase_N"/>
</dbReference>
<dbReference type="Proteomes" id="UP001153636">
    <property type="component" value="Chromosome 5"/>
</dbReference>
<keyword evidence="2 3" id="KW-0274">FAD</keyword>
<dbReference type="GO" id="GO:0050660">
    <property type="term" value="F:flavin adenine dinucleotide binding"/>
    <property type="evidence" value="ECO:0007669"/>
    <property type="project" value="InterPro"/>
</dbReference>
<feature type="domain" description="Glucose-methanol-choline oxidoreductase N-terminal" evidence="5">
    <location>
        <begin position="314"/>
        <end position="328"/>
    </location>
</feature>
<feature type="binding site" evidence="2">
    <location>
        <position position="277"/>
    </location>
    <ligand>
        <name>FAD</name>
        <dbReference type="ChEBI" id="CHEBI:57692"/>
    </ligand>
</feature>
<evidence type="ECO:0000313" key="6">
    <source>
        <dbReference type="EMBL" id="CAH1110465.1"/>
    </source>
</evidence>
<evidence type="ECO:0000259" key="5">
    <source>
        <dbReference type="PROSITE" id="PS00624"/>
    </source>
</evidence>
<dbReference type="Gene3D" id="3.50.50.60">
    <property type="entry name" value="FAD/NAD(P)-binding domain"/>
    <property type="match status" value="1"/>
</dbReference>
<dbReference type="Gene3D" id="3.30.560.10">
    <property type="entry name" value="Glucose Oxidase, domain 3"/>
    <property type="match status" value="1"/>
</dbReference>
<dbReference type="Pfam" id="PF05199">
    <property type="entry name" value="GMC_oxred_C"/>
    <property type="match status" value="1"/>
</dbReference>
<evidence type="ECO:0000256" key="1">
    <source>
        <dbReference type="ARBA" id="ARBA00010790"/>
    </source>
</evidence>
<dbReference type="Pfam" id="PF00732">
    <property type="entry name" value="GMC_oxred_N"/>
    <property type="match status" value="1"/>
</dbReference>
<dbReference type="PROSITE" id="PS00623">
    <property type="entry name" value="GMC_OXRED_1"/>
    <property type="match status" value="1"/>
</dbReference>
<dbReference type="PROSITE" id="PS00624">
    <property type="entry name" value="GMC_OXRED_2"/>
    <property type="match status" value="1"/>
</dbReference>
<feature type="domain" description="Glucose-methanol-choline oxidoreductase N-terminal" evidence="4">
    <location>
        <begin position="136"/>
        <end position="159"/>
    </location>
</feature>
<dbReference type="PIRSF" id="PIRSF000137">
    <property type="entry name" value="Alcohol_oxidase"/>
    <property type="match status" value="1"/>
</dbReference>
<dbReference type="SUPFAM" id="SSF54373">
    <property type="entry name" value="FAD-linked reductases, C-terminal domain"/>
    <property type="match status" value="1"/>
</dbReference>
<accession>A0A9P0GI01</accession>
<dbReference type="OrthoDB" id="269227at2759"/>
<gene>
    <name evidence="6" type="ORF">PSYICH_LOCUS11051</name>
</gene>
<dbReference type="GO" id="GO:0016614">
    <property type="term" value="F:oxidoreductase activity, acting on CH-OH group of donors"/>
    <property type="evidence" value="ECO:0007669"/>
    <property type="project" value="InterPro"/>
</dbReference>
<reference evidence="6" key="1">
    <citation type="submission" date="2022-01" db="EMBL/GenBank/DDBJ databases">
        <authorList>
            <person name="King R."/>
        </authorList>
    </citation>
    <scope>NUCLEOTIDE SEQUENCE</scope>
</reference>